<feature type="transmembrane region" description="Helical" evidence="2">
    <location>
        <begin position="779"/>
        <end position="800"/>
    </location>
</feature>
<feature type="compositionally biased region" description="Basic and acidic residues" evidence="1">
    <location>
        <begin position="47"/>
        <end position="57"/>
    </location>
</feature>
<feature type="transmembrane region" description="Helical" evidence="2">
    <location>
        <begin position="699"/>
        <end position="719"/>
    </location>
</feature>
<feature type="compositionally biased region" description="Low complexity" evidence="1">
    <location>
        <begin position="323"/>
        <end position="340"/>
    </location>
</feature>
<comment type="caution">
    <text evidence="3">The sequence shown here is derived from an EMBL/GenBank/DDBJ whole genome shotgun (WGS) entry which is preliminary data.</text>
</comment>
<keyword evidence="2" id="KW-0472">Membrane</keyword>
<feature type="transmembrane region" description="Helical" evidence="2">
    <location>
        <begin position="569"/>
        <end position="590"/>
    </location>
</feature>
<feature type="transmembrane region" description="Helical" evidence="2">
    <location>
        <begin position="927"/>
        <end position="949"/>
    </location>
</feature>
<feature type="compositionally biased region" description="Low complexity" evidence="1">
    <location>
        <begin position="536"/>
        <end position="551"/>
    </location>
</feature>
<organism evidence="3 4">
    <name type="scientific">Actinomadura harenae</name>
    <dbReference type="NCBI Taxonomy" id="2483351"/>
    <lineage>
        <taxon>Bacteria</taxon>
        <taxon>Bacillati</taxon>
        <taxon>Actinomycetota</taxon>
        <taxon>Actinomycetes</taxon>
        <taxon>Streptosporangiales</taxon>
        <taxon>Thermomonosporaceae</taxon>
        <taxon>Actinomadura</taxon>
    </lineage>
</organism>
<accession>A0A3M2M929</accession>
<keyword evidence="4" id="KW-1185">Reference proteome</keyword>
<proteinExistence type="predicted"/>
<keyword evidence="2" id="KW-0812">Transmembrane</keyword>
<dbReference type="EMBL" id="RFFG01000011">
    <property type="protein sequence ID" value="RMI45971.1"/>
    <property type="molecule type" value="Genomic_DNA"/>
</dbReference>
<feature type="transmembrane region" description="Helical" evidence="2">
    <location>
        <begin position="806"/>
        <end position="823"/>
    </location>
</feature>
<feature type="compositionally biased region" description="Basic and acidic residues" evidence="1">
    <location>
        <begin position="73"/>
        <end position="83"/>
    </location>
</feature>
<dbReference type="AlphaFoldDB" id="A0A3M2M929"/>
<name>A0A3M2M929_9ACTN</name>
<feature type="transmembrane region" description="Helical" evidence="2">
    <location>
        <begin position="739"/>
        <end position="759"/>
    </location>
</feature>
<feature type="transmembrane region" description="Helical" evidence="2">
    <location>
        <begin position="872"/>
        <end position="892"/>
    </location>
</feature>
<feature type="compositionally biased region" description="Low complexity" evidence="1">
    <location>
        <begin position="123"/>
        <end position="132"/>
    </location>
</feature>
<protein>
    <submittedName>
        <fullName evidence="3">Uncharacterized protein</fullName>
    </submittedName>
</protein>
<feature type="transmembrane region" description="Helical" evidence="2">
    <location>
        <begin position="835"/>
        <end position="860"/>
    </location>
</feature>
<feature type="transmembrane region" description="Helical" evidence="2">
    <location>
        <begin position="961"/>
        <end position="986"/>
    </location>
</feature>
<evidence type="ECO:0000256" key="1">
    <source>
        <dbReference type="SAM" id="MobiDB-lite"/>
    </source>
</evidence>
<feature type="transmembrane region" description="Helical" evidence="2">
    <location>
        <begin position="644"/>
        <end position="662"/>
    </location>
</feature>
<feature type="compositionally biased region" description="Polar residues" evidence="1">
    <location>
        <begin position="162"/>
        <end position="177"/>
    </location>
</feature>
<evidence type="ECO:0000256" key="2">
    <source>
        <dbReference type="SAM" id="Phobius"/>
    </source>
</evidence>
<feature type="transmembrane region" description="Helical" evidence="2">
    <location>
        <begin position="1006"/>
        <end position="1026"/>
    </location>
</feature>
<evidence type="ECO:0000313" key="3">
    <source>
        <dbReference type="EMBL" id="RMI45971.1"/>
    </source>
</evidence>
<feature type="region of interest" description="Disordered" evidence="1">
    <location>
        <begin position="1"/>
        <end position="479"/>
    </location>
</feature>
<feature type="compositionally biased region" description="Pro residues" evidence="1">
    <location>
        <begin position="196"/>
        <end position="207"/>
    </location>
</feature>
<feature type="compositionally biased region" description="Polar residues" evidence="1">
    <location>
        <begin position="367"/>
        <end position="379"/>
    </location>
</feature>
<gene>
    <name evidence="3" type="ORF">EBO15_08690</name>
</gene>
<sequence length="1044" mass="105891">MPDAAPHTAPDRAPDTADTPVRPDGPTVILPHGVHRPDGARPPAPSRAEHPDADTPVRPDGPTAVLPHSVLRPRAEHPGHDTPEPPAARPDDPTMTLPPGHRPPPEEFPQAGAPGTFGEPHHTGAPAAAAPPHSWPDPPPAHEYWRRDDPAALPQDPVHGFTESSQPSYAESPQPSYAESAPPSYAEPSHAAAPNPAGPFHPEPPQMDAPNPVRPRHAEPAQGDAPHPERSFRAEFSSADALDPSVPIPSRFSVAEGPEPASPSTGGHPWAGVPEPSVPPSQGEFAPPCAPEASPPSTGEPYAAGLPEPAWGAQDDVLRPSVPRAAEPLALPLPEFPQAAGYPWATVPPHEEERRPQPTAPAENETGWPNTPGAATSSHDGLPPLGVSNPAGLSPGEPSWADAPDPHRPEAAAPLHGEAPWTGVPIPGVPRDESQQADGGVPRRTGDPLRGEVPWTEVPVPGVPRDDVQQADEDAPLSREVPWAAAPVPGLSGDEVHPAVEAVPEDDSDAAAMARGERLWVKVPMPTTPPQDEAVAGAAAKPPKGGLSRSPSAREAEGEAEGPAGIRDVAATLAALAVIVVAVPAAVLVLPDTSANVVDQAGRALGLAPDEYGGLLRATGLSVPVLLGAVPVGAVAARRLGARPTLFAGVALLLAGLLGVARADTVPLVGAVRAAQGMGAGLILPATLVLAWERGGRLASALWSGVLVASLLGAMPLALARVPLPDGGSAPRHVTDWHASLAPFPWAAVAVACVLPFCLLLRGRRGRLPASRHTERGQLVLPLAPAAGFAFIAVVTTYGWSPGGRLVLAGLALLGLAGLAFVGSRDATAGSPLGAAVVMVTTGLLAYPVAAPLAGITAVAARNGDGTSGAMYLPFAAGTASALVAALIAAWLPRRAARVAVLAAHALLVLATLPPLLASVAHVPDSAHIPAVATASMIALGAGAGLALAVSLREAGVAGALFGLSLCFPAVLTGQLVVLSLQAGWLQPAPTTTAAQLVALTGGYRAWLGAAAVLTLLLAAAGRAATRGRPRPGGNRSRASASVQ</sequence>
<dbReference type="Proteomes" id="UP000282674">
    <property type="component" value="Unassembled WGS sequence"/>
</dbReference>
<feature type="transmembrane region" description="Helical" evidence="2">
    <location>
        <begin position="674"/>
        <end position="692"/>
    </location>
</feature>
<keyword evidence="2" id="KW-1133">Transmembrane helix</keyword>
<feature type="transmembrane region" description="Helical" evidence="2">
    <location>
        <begin position="899"/>
        <end position="921"/>
    </location>
</feature>
<reference evidence="3 4" key="1">
    <citation type="submission" date="2018-10" db="EMBL/GenBank/DDBJ databases">
        <title>Isolation from soil.</title>
        <authorList>
            <person name="Hu J."/>
        </authorList>
    </citation>
    <scope>NUCLEOTIDE SEQUENCE [LARGE SCALE GENOMIC DNA]</scope>
    <source>
        <strain evidence="3 4">NEAU-Ht49</strain>
    </source>
</reference>
<feature type="region of interest" description="Disordered" evidence="1">
    <location>
        <begin position="527"/>
        <end position="561"/>
    </location>
</feature>
<evidence type="ECO:0000313" key="4">
    <source>
        <dbReference type="Proteomes" id="UP000282674"/>
    </source>
</evidence>